<keyword evidence="2" id="KW-0547">Nucleotide-binding</keyword>
<sequence>MKRIYTGWYTNELRLKWTEQCRQALQEGRRNFRFLLPTRHLIQEVRESLTASGLGVSNQVGTFDDFVDLGLSREEQVLRIDEQGKLAVLTRALEVAGEEAVAPFRQIVDKPGFCRSILEAIEEMKSSGITEEIAERWDCGPHPYVRSFFTIYHHYQRLLREHSGVRLLDRQEGYRVAAEHLLRYGAELFSGMEAVYIDFLTVTPLQFPIVEAICRHVPHVEIFMPYPADAEGTGLLRKSGHRLIKALGALGVEHIELPGPVAQKEEQITLWKTGLQEGAEVDPDYFARFARTVFAENPERLPARGVELIPTASPLQEVRAVAKEIKRLVKDGWGVSDFAIVVADDATYRPLIRRVFQENQIAVSLADIQNVVEVPVVRRMMQAVVQEQADFSEKATYAAHAESVRNLVTRLQLVDELYVRAAQGGVYTIQDLRRDVRAWQTCLDSLESLVRAKRLFGDREVPFSLFWKEWRELLHQQKVQVDAGAGLGVRVFRPAEMRGLSFRGVFLLGLNEGRYPKKTGDHWLVERIEQVTQEQGVILQRREQMELQSLLFRNCIQSAAEKLYLGYQSPEADERNLPSPYLEAVIRCLEEGEWTAPARFRGAMSKLPIPDQWEEISSVQEWRERVSIWLGGERSLHVRTEPDASVEKRFQQELASGEWQQFLDRVEVESERSSGVPTRFAGRLEDPVIKAILREKFHPGYPWSVSVLNDYAVCPFKFFSARVLKIQPQEEVQDGIPVNGKGIFLHDLAQRLLQPLTRQNRVSTETAQAVLESYDPIFEETCRDWEDSELTASHYWPVEKLRLKKEVRLWLERELETLVQSRMRPAHLEWSFGSQIGEDERQPADENSTEELIALRVGGEIMRFRGRIDRIDVSEDGSRFAIYDYKTSLNPKKYKGIKDLEQGTNWQLPVYLAAYSEWASRQGNEVSPLGGGFHQVSPLPAKLVGVWAEEASMWGIKDTKKADLRQELTVELEGALERIGDQREALRDGVFDARPRVECDPYCKYLSVCRFAKGYPAKIGAVHGDNAG</sequence>
<dbReference type="Gene3D" id="3.90.320.10">
    <property type="match status" value="1"/>
</dbReference>
<accession>A0ABV9PYJ4</accession>
<organism evidence="11 12">
    <name type="scientific">Effusibacillus consociatus</name>
    <dbReference type="NCBI Taxonomy" id="1117041"/>
    <lineage>
        <taxon>Bacteria</taxon>
        <taxon>Bacillati</taxon>
        <taxon>Bacillota</taxon>
        <taxon>Bacilli</taxon>
        <taxon>Bacillales</taxon>
        <taxon>Alicyclobacillaceae</taxon>
        <taxon>Effusibacillus</taxon>
    </lineage>
</organism>
<keyword evidence="1" id="KW-0540">Nuclease</keyword>
<dbReference type="InterPro" id="IPR027417">
    <property type="entry name" value="P-loop_NTPase"/>
</dbReference>
<dbReference type="PANTHER" id="PTHR30591:SF1">
    <property type="entry name" value="RECBCD ENZYME SUBUNIT RECC"/>
    <property type="match status" value="1"/>
</dbReference>
<dbReference type="SUPFAM" id="SSF52540">
    <property type="entry name" value="P-loop containing nucleoside triphosphate hydrolases"/>
    <property type="match status" value="1"/>
</dbReference>
<dbReference type="Gene3D" id="3.40.50.300">
    <property type="entry name" value="P-loop containing nucleotide triphosphate hydrolases"/>
    <property type="match status" value="2"/>
</dbReference>
<dbReference type="EMBL" id="JBHSHC010000028">
    <property type="protein sequence ID" value="MFC4766683.1"/>
    <property type="molecule type" value="Genomic_DNA"/>
</dbReference>
<keyword evidence="5" id="KW-0347">Helicase</keyword>
<dbReference type="InterPro" id="IPR011604">
    <property type="entry name" value="PDDEXK-like_dom_sf"/>
</dbReference>
<gene>
    <name evidence="11" type="ORF">ACFO8Q_04730</name>
</gene>
<evidence type="ECO:0000256" key="2">
    <source>
        <dbReference type="ARBA" id="ARBA00022741"/>
    </source>
</evidence>
<keyword evidence="3" id="KW-0227">DNA damage</keyword>
<keyword evidence="6" id="KW-0269">Exonuclease</keyword>
<dbReference type="InterPro" id="IPR038726">
    <property type="entry name" value="PDDEXK_AddAB-type"/>
</dbReference>
<evidence type="ECO:0000256" key="1">
    <source>
        <dbReference type="ARBA" id="ARBA00022722"/>
    </source>
</evidence>
<dbReference type="PANTHER" id="PTHR30591">
    <property type="entry name" value="RECBCD ENZYME SUBUNIT RECC"/>
    <property type="match status" value="1"/>
</dbReference>
<evidence type="ECO:0000256" key="8">
    <source>
        <dbReference type="ARBA" id="ARBA00023125"/>
    </source>
</evidence>
<keyword evidence="9" id="KW-0234">DNA repair</keyword>
<dbReference type="Proteomes" id="UP001596002">
    <property type="component" value="Unassembled WGS sequence"/>
</dbReference>
<evidence type="ECO:0000256" key="5">
    <source>
        <dbReference type="ARBA" id="ARBA00022806"/>
    </source>
</evidence>
<evidence type="ECO:0000313" key="12">
    <source>
        <dbReference type="Proteomes" id="UP001596002"/>
    </source>
</evidence>
<keyword evidence="4" id="KW-0378">Hydrolase</keyword>
<evidence type="ECO:0000256" key="9">
    <source>
        <dbReference type="ARBA" id="ARBA00023204"/>
    </source>
</evidence>
<evidence type="ECO:0000256" key="7">
    <source>
        <dbReference type="ARBA" id="ARBA00022840"/>
    </source>
</evidence>
<evidence type="ECO:0000256" key="4">
    <source>
        <dbReference type="ARBA" id="ARBA00022801"/>
    </source>
</evidence>
<evidence type="ECO:0000256" key="3">
    <source>
        <dbReference type="ARBA" id="ARBA00022763"/>
    </source>
</evidence>
<keyword evidence="12" id="KW-1185">Reference proteome</keyword>
<proteinExistence type="predicted"/>
<name>A0ABV9PYJ4_9BACL</name>
<protein>
    <submittedName>
        <fullName evidence="11">PD-(D/E)XK nuclease family protein</fullName>
    </submittedName>
</protein>
<keyword evidence="8" id="KW-0238">DNA-binding</keyword>
<reference evidence="12" key="1">
    <citation type="journal article" date="2019" name="Int. J. Syst. Evol. Microbiol.">
        <title>The Global Catalogue of Microorganisms (GCM) 10K type strain sequencing project: providing services to taxonomists for standard genome sequencing and annotation.</title>
        <authorList>
            <consortium name="The Broad Institute Genomics Platform"/>
            <consortium name="The Broad Institute Genome Sequencing Center for Infectious Disease"/>
            <person name="Wu L."/>
            <person name="Ma J."/>
        </authorList>
    </citation>
    <scope>NUCLEOTIDE SEQUENCE [LARGE SCALE GENOMIC DNA]</scope>
    <source>
        <strain evidence="12">WYCCWR 12678</strain>
    </source>
</reference>
<comment type="caution">
    <text evidence="11">The sequence shown here is derived from an EMBL/GenBank/DDBJ whole genome shotgun (WGS) entry which is preliminary data.</text>
</comment>
<dbReference type="Pfam" id="PF12705">
    <property type="entry name" value="PDDEXK_1"/>
    <property type="match status" value="1"/>
</dbReference>
<evidence type="ECO:0000259" key="10">
    <source>
        <dbReference type="Pfam" id="PF12705"/>
    </source>
</evidence>
<feature type="domain" description="PD-(D/E)XK endonuclease-like" evidence="10">
    <location>
        <begin position="702"/>
        <end position="1010"/>
    </location>
</feature>
<evidence type="ECO:0000256" key="6">
    <source>
        <dbReference type="ARBA" id="ARBA00022839"/>
    </source>
</evidence>
<dbReference type="RefSeq" id="WP_380024579.1">
    <property type="nucleotide sequence ID" value="NZ_JBHSHC010000028.1"/>
</dbReference>
<keyword evidence="7" id="KW-0067">ATP-binding</keyword>
<evidence type="ECO:0000313" key="11">
    <source>
        <dbReference type="EMBL" id="MFC4766683.1"/>
    </source>
</evidence>